<sequence>MLFGGLWFALAVAAGLWASRQPWIVRTGNPIERRIGIGLSVALIPVLTYAIALLSGIALERVSSERYAAARSAFVADADGFPFLKKFALEHYGVHVVLSSAVSGWNTNTVALPHSIPALMYVGPGYCDLGVGSG</sequence>
<comment type="caution">
    <text evidence="2">The sequence shown here is derived from an EMBL/GenBank/DDBJ whole genome shotgun (WGS) entry which is preliminary data.</text>
</comment>
<organism evidence="2">
    <name type="scientific">Salmonella enterica subsp. enterica serovar Mbandaka</name>
    <dbReference type="NCBI Taxonomy" id="192954"/>
    <lineage>
        <taxon>Bacteria</taxon>
        <taxon>Pseudomonadati</taxon>
        <taxon>Pseudomonadota</taxon>
        <taxon>Gammaproteobacteria</taxon>
        <taxon>Enterobacterales</taxon>
        <taxon>Enterobacteriaceae</taxon>
        <taxon>Salmonella</taxon>
    </lineage>
</organism>
<evidence type="ECO:0000256" key="1">
    <source>
        <dbReference type="SAM" id="Phobius"/>
    </source>
</evidence>
<dbReference type="EMBL" id="AAHGAG010000033">
    <property type="protein sequence ID" value="EBV6814263.1"/>
    <property type="molecule type" value="Genomic_DNA"/>
</dbReference>
<accession>A0A5V9NRI4</accession>
<protein>
    <submittedName>
        <fullName evidence="2">Uncharacterized protein</fullName>
    </submittedName>
</protein>
<keyword evidence="1" id="KW-1133">Transmembrane helix</keyword>
<feature type="transmembrane region" description="Helical" evidence="1">
    <location>
        <begin position="34"/>
        <end position="59"/>
    </location>
</feature>
<keyword evidence="1" id="KW-0472">Membrane</keyword>
<dbReference type="AlphaFoldDB" id="A0A5V9NRI4"/>
<proteinExistence type="predicted"/>
<name>A0A5V9NRI4_SALET</name>
<evidence type="ECO:0000313" key="2">
    <source>
        <dbReference type="EMBL" id="EBV6814263.1"/>
    </source>
</evidence>
<reference evidence="2" key="1">
    <citation type="submission" date="2018-08" db="EMBL/GenBank/DDBJ databases">
        <authorList>
            <consortium name="GenomeTrakr network: Whole genome sequencing for foodborne pathogen traceback"/>
        </authorList>
    </citation>
    <scope>NUCLEOTIDE SEQUENCE</scope>
    <source>
        <strain evidence="2">FSW0086</strain>
    </source>
</reference>
<keyword evidence="1" id="KW-0812">Transmembrane</keyword>
<gene>
    <name evidence="2" type="ORF">AA04_25545</name>
</gene>